<dbReference type="InterPro" id="IPR029044">
    <property type="entry name" value="Nucleotide-diphossugar_trans"/>
</dbReference>
<name>A0A5C1QF06_9SPIO</name>
<reference evidence="2 3" key="2">
    <citation type="submission" date="2019-09" db="EMBL/GenBank/DDBJ databases">
        <title>Complete Genome Sequence and Methylome Analysis of free living Spirochaetas.</title>
        <authorList>
            <person name="Leshcheva N."/>
            <person name="Mikheeva N."/>
        </authorList>
    </citation>
    <scope>NUCLEOTIDE SEQUENCE [LARGE SCALE GENOMIC DNA]</scope>
    <source>
        <strain evidence="2 3">P</strain>
    </source>
</reference>
<sequence>MKNLILCGVIGSRLWPLSRTLMPKQFYPLITGKSLFEDTALV</sequence>
<protein>
    <recommendedName>
        <fullName evidence="1">Nucleotidyl transferase domain-containing protein</fullName>
    </recommendedName>
</protein>
<proteinExistence type="predicted"/>
<organism evidence="2 3">
    <name type="scientific">Thiospirochaeta perfilievii</name>
    <dbReference type="NCBI Taxonomy" id="252967"/>
    <lineage>
        <taxon>Bacteria</taxon>
        <taxon>Pseudomonadati</taxon>
        <taxon>Spirochaetota</taxon>
        <taxon>Spirochaetia</taxon>
        <taxon>Spirochaetales</taxon>
        <taxon>Spirochaetaceae</taxon>
        <taxon>Thiospirochaeta</taxon>
    </lineage>
</organism>
<dbReference type="EMBL" id="CP035807">
    <property type="protein sequence ID" value="QEN05660.1"/>
    <property type="molecule type" value="Genomic_DNA"/>
</dbReference>
<dbReference type="Gene3D" id="3.90.550.10">
    <property type="entry name" value="Spore Coat Polysaccharide Biosynthesis Protein SpsA, Chain A"/>
    <property type="match status" value="1"/>
</dbReference>
<dbReference type="InterPro" id="IPR005835">
    <property type="entry name" value="NTP_transferase_dom"/>
</dbReference>
<dbReference type="AlphaFoldDB" id="A0A5C1QF06"/>
<evidence type="ECO:0000313" key="3">
    <source>
        <dbReference type="Proteomes" id="UP000323824"/>
    </source>
</evidence>
<dbReference type="OrthoDB" id="9806359at2"/>
<dbReference type="KEGG" id="sper:EW093_13375"/>
<dbReference type="SUPFAM" id="SSF53448">
    <property type="entry name" value="Nucleotide-diphospho-sugar transferases"/>
    <property type="match status" value="1"/>
</dbReference>
<reference evidence="2 3" key="1">
    <citation type="submission" date="2019-02" db="EMBL/GenBank/DDBJ databases">
        <authorList>
            <person name="Fomenkov A."/>
            <person name="Dubinina G."/>
            <person name="Grabovich M."/>
            <person name="Vincze T."/>
            <person name="Roberts R.J."/>
        </authorList>
    </citation>
    <scope>NUCLEOTIDE SEQUENCE [LARGE SCALE GENOMIC DNA]</scope>
    <source>
        <strain evidence="2 3">P</strain>
    </source>
</reference>
<feature type="domain" description="Nucleotidyl transferase" evidence="1">
    <location>
        <begin position="2"/>
        <end position="37"/>
    </location>
</feature>
<evidence type="ECO:0000313" key="2">
    <source>
        <dbReference type="EMBL" id="QEN05660.1"/>
    </source>
</evidence>
<gene>
    <name evidence="2" type="ORF">EW093_13375</name>
</gene>
<evidence type="ECO:0000259" key="1">
    <source>
        <dbReference type="Pfam" id="PF00483"/>
    </source>
</evidence>
<accession>A0A5C1QF06</accession>
<dbReference type="Pfam" id="PF00483">
    <property type="entry name" value="NTP_transferase"/>
    <property type="match status" value="1"/>
</dbReference>
<dbReference type="RefSeq" id="WP_149568893.1">
    <property type="nucleotide sequence ID" value="NZ_CP035807.1"/>
</dbReference>
<dbReference type="Proteomes" id="UP000323824">
    <property type="component" value="Chromosome"/>
</dbReference>
<keyword evidence="3" id="KW-1185">Reference proteome</keyword>